<proteinExistence type="predicted"/>
<comment type="caution">
    <text evidence="2">The sequence shown here is derived from an EMBL/GenBank/DDBJ whole genome shotgun (WGS) entry which is preliminary data.</text>
</comment>
<evidence type="ECO:0000256" key="1">
    <source>
        <dbReference type="SAM" id="Phobius"/>
    </source>
</evidence>
<gene>
    <name evidence="2" type="ORF">A1353_10800</name>
</gene>
<organism evidence="2 3">
    <name type="scientific">Methylomonas methanica</name>
    <dbReference type="NCBI Taxonomy" id="421"/>
    <lineage>
        <taxon>Bacteria</taxon>
        <taxon>Pseudomonadati</taxon>
        <taxon>Pseudomonadota</taxon>
        <taxon>Gammaproteobacteria</taxon>
        <taxon>Methylococcales</taxon>
        <taxon>Methylococcaceae</taxon>
        <taxon>Methylomonas</taxon>
    </lineage>
</organism>
<keyword evidence="1" id="KW-0812">Transmembrane</keyword>
<evidence type="ECO:0000313" key="3">
    <source>
        <dbReference type="Proteomes" id="UP000077763"/>
    </source>
</evidence>
<keyword evidence="1" id="KW-1133">Transmembrane helix</keyword>
<dbReference type="RefSeq" id="WP_064036301.1">
    <property type="nucleotide sequence ID" value="NZ_LUUH01000040.1"/>
</dbReference>
<dbReference type="Proteomes" id="UP000077763">
    <property type="component" value="Unassembled WGS sequence"/>
</dbReference>
<dbReference type="EMBL" id="LUUH01000040">
    <property type="protein sequence ID" value="OAI05655.1"/>
    <property type="molecule type" value="Genomic_DNA"/>
</dbReference>
<reference evidence="2 3" key="1">
    <citation type="submission" date="2016-03" db="EMBL/GenBank/DDBJ databases">
        <authorList>
            <person name="Ploux O."/>
        </authorList>
    </citation>
    <scope>NUCLEOTIDE SEQUENCE [LARGE SCALE GENOMIC DNA]</scope>
    <source>
        <strain evidence="2 3">R-45371</strain>
    </source>
</reference>
<accession>A0A177MJY4</accession>
<feature type="transmembrane region" description="Helical" evidence="1">
    <location>
        <begin position="12"/>
        <end position="30"/>
    </location>
</feature>
<feature type="transmembrane region" description="Helical" evidence="1">
    <location>
        <begin position="36"/>
        <end position="56"/>
    </location>
</feature>
<sequence>MAHSNRLRVHWLLVIAEILLFVAAVVSAYLSEVNNWSWFVGVSALATIAFAIIKVLEAVPEAKDLLARDDMASKIALSAEQYGVQEYFNMQSAKDQALRNEATQQRIANAQSLWLCANSGASFLDPAIYRHWQFIERRLNDGVEFRVVLLDPYSKEKGFRNLLNVNGEQLDSKVNLVNLIKLHNKFPSLQIRFAKYGMHATVFATESCLFVDPYHVAIVGDRIENRSFSLLIEPATPSEGLGLYKLFKLHFDTLWRTSTSFEDWIIEVSDRLPSDLPKLKAR</sequence>
<evidence type="ECO:0000313" key="2">
    <source>
        <dbReference type="EMBL" id="OAI05655.1"/>
    </source>
</evidence>
<protein>
    <submittedName>
        <fullName evidence="2">Uncharacterized protein</fullName>
    </submittedName>
</protein>
<keyword evidence="1" id="KW-0472">Membrane</keyword>
<dbReference type="AlphaFoldDB" id="A0A177MJY4"/>
<name>A0A177MJY4_METMH</name>